<sequence length="67" mass="7294">MERDGWLCHLCGEPIDRTQTAPEPLAPTLDHVIPIARGGGHTMTNIKAAHFICNSSKSDQLEWSPAA</sequence>
<keyword evidence="2" id="KW-0378">Hydrolase</keyword>
<accession>A0A5J6FKC2</accession>
<evidence type="ECO:0000313" key="3">
    <source>
        <dbReference type="Proteomes" id="UP000326178"/>
    </source>
</evidence>
<keyword evidence="2" id="KW-0255">Endonuclease</keyword>
<organism evidence="2 3">
    <name type="scientific">Streptomyces nitrosporeus</name>
    <dbReference type="NCBI Taxonomy" id="28894"/>
    <lineage>
        <taxon>Bacteria</taxon>
        <taxon>Bacillati</taxon>
        <taxon>Actinomycetota</taxon>
        <taxon>Actinomycetes</taxon>
        <taxon>Kitasatosporales</taxon>
        <taxon>Streptomycetaceae</taxon>
        <taxon>Streptomyces</taxon>
    </lineage>
</organism>
<keyword evidence="2" id="KW-0540">Nuclease</keyword>
<dbReference type="OrthoDB" id="268590at2"/>
<keyword evidence="3" id="KW-1185">Reference proteome</keyword>
<name>A0A5J6FKC2_9ACTN</name>
<evidence type="ECO:0000259" key="1">
    <source>
        <dbReference type="SMART" id="SM00507"/>
    </source>
</evidence>
<gene>
    <name evidence="2" type="ORF">CP967_31055</name>
</gene>
<dbReference type="GO" id="GO:0004519">
    <property type="term" value="F:endonuclease activity"/>
    <property type="evidence" value="ECO:0007669"/>
    <property type="project" value="UniProtKB-KW"/>
</dbReference>
<dbReference type="GO" id="GO:0003676">
    <property type="term" value="F:nucleic acid binding"/>
    <property type="evidence" value="ECO:0007669"/>
    <property type="project" value="InterPro"/>
</dbReference>
<dbReference type="RefSeq" id="WP_150491131.1">
    <property type="nucleotide sequence ID" value="NZ_BMUV01000003.1"/>
</dbReference>
<dbReference type="EMBL" id="CP023702">
    <property type="protein sequence ID" value="QEU75814.1"/>
    <property type="molecule type" value="Genomic_DNA"/>
</dbReference>
<reference evidence="2 3" key="1">
    <citation type="submission" date="2017-09" db="EMBL/GenBank/DDBJ databases">
        <authorList>
            <person name="Lee N."/>
            <person name="Cho B.-K."/>
        </authorList>
    </citation>
    <scope>NUCLEOTIDE SEQUENCE [LARGE SCALE GENOMIC DNA]</scope>
    <source>
        <strain evidence="2 3">ATCC 12769</strain>
    </source>
</reference>
<dbReference type="KEGG" id="snk:CP967_31055"/>
<feature type="domain" description="HNH nuclease" evidence="1">
    <location>
        <begin position="1"/>
        <end position="55"/>
    </location>
</feature>
<dbReference type="InterPro" id="IPR003615">
    <property type="entry name" value="HNH_nuc"/>
</dbReference>
<evidence type="ECO:0000313" key="2">
    <source>
        <dbReference type="EMBL" id="QEU75814.1"/>
    </source>
</evidence>
<dbReference type="Pfam" id="PF01844">
    <property type="entry name" value="HNH"/>
    <property type="match status" value="1"/>
</dbReference>
<dbReference type="Proteomes" id="UP000326178">
    <property type="component" value="Chromosome"/>
</dbReference>
<dbReference type="GO" id="GO:0008270">
    <property type="term" value="F:zinc ion binding"/>
    <property type="evidence" value="ECO:0007669"/>
    <property type="project" value="InterPro"/>
</dbReference>
<proteinExistence type="predicted"/>
<dbReference type="Gene3D" id="1.10.30.50">
    <property type="match status" value="1"/>
</dbReference>
<dbReference type="CDD" id="cd00085">
    <property type="entry name" value="HNHc"/>
    <property type="match status" value="1"/>
</dbReference>
<dbReference type="InterPro" id="IPR002711">
    <property type="entry name" value="HNH"/>
</dbReference>
<protein>
    <submittedName>
        <fullName evidence="2">HNH endonuclease</fullName>
    </submittedName>
</protein>
<dbReference type="SMART" id="SM00507">
    <property type="entry name" value="HNHc"/>
    <property type="match status" value="1"/>
</dbReference>
<dbReference type="AlphaFoldDB" id="A0A5J6FKC2"/>